<evidence type="ECO:0000313" key="5">
    <source>
        <dbReference type="Ensembl" id="ENSCMIP00000017632.1"/>
    </source>
</evidence>
<reference evidence="5" key="5">
    <citation type="submission" date="2025-09" db="UniProtKB">
        <authorList>
            <consortium name="Ensembl"/>
        </authorList>
    </citation>
    <scope>IDENTIFICATION</scope>
</reference>
<evidence type="ECO:0000256" key="4">
    <source>
        <dbReference type="SAM" id="Phobius"/>
    </source>
</evidence>
<dbReference type="InterPro" id="IPR002401">
    <property type="entry name" value="Cyt_P450_E_grp-I"/>
</dbReference>
<dbReference type="InterPro" id="IPR036396">
    <property type="entry name" value="Cyt_P450_sf"/>
</dbReference>
<organism evidence="5 6">
    <name type="scientific">Callorhinchus milii</name>
    <name type="common">Ghost shark</name>
    <dbReference type="NCBI Taxonomy" id="7868"/>
    <lineage>
        <taxon>Eukaryota</taxon>
        <taxon>Metazoa</taxon>
        <taxon>Chordata</taxon>
        <taxon>Craniata</taxon>
        <taxon>Vertebrata</taxon>
        <taxon>Chondrichthyes</taxon>
        <taxon>Holocephali</taxon>
        <taxon>Chimaeriformes</taxon>
        <taxon>Callorhinchidae</taxon>
        <taxon>Callorhinchus</taxon>
    </lineage>
</organism>
<dbReference type="Ensembl" id="ENSCMIT00000017971.1">
    <property type="protein sequence ID" value="ENSCMIP00000017632.1"/>
    <property type="gene ID" value="ENSCMIG00000008393.1"/>
</dbReference>
<dbReference type="InterPro" id="IPR050196">
    <property type="entry name" value="Cytochrome_P450_Monoox"/>
</dbReference>
<accession>A0A4W3HRI8</accession>
<reference evidence="6" key="2">
    <citation type="journal article" date="2007" name="PLoS Biol.">
        <title>Survey sequencing and comparative analysis of the elephant shark (Callorhinchus milii) genome.</title>
        <authorList>
            <person name="Venkatesh B."/>
            <person name="Kirkness E.F."/>
            <person name="Loh Y.H."/>
            <person name="Halpern A.L."/>
            <person name="Lee A.P."/>
            <person name="Johnson J."/>
            <person name="Dandona N."/>
            <person name="Viswanathan L.D."/>
            <person name="Tay A."/>
            <person name="Venter J.C."/>
            <person name="Strausberg R.L."/>
            <person name="Brenner S."/>
        </authorList>
    </citation>
    <scope>NUCLEOTIDE SEQUENCE [LARGE SCALE GENOMIC DNA]</scope>
</reference>
<feature type="compositionally biased region" description="Low complexity" evidence="3">
    <location>
        <begin position="231"/>
        <end position="247"/>
    </location>
</feature>
<feature type="region of interest" description="Disordered" evidence="3">
    <location>
        <begin position="231"/>
        <end position="251"/>
    </location>
</feature>
<dbReference type="GeneTree" id="ENSGT00940000161507"/>
<reference evidence="6" key="1">
    <citation type="journal article" date="2006" name="Science">
        <title>Ancient noncoding elements conserved in the human genome.</title>
        <authorList>
            <person name="Venkatesh B."/>
            <person name="Kirkness E.F."/>
            <person name="Loh Y.H."/>
            <person name="Halpern A.L."/>
            <person name="Lee A.P."/>
            <person name="Johnson J."/>
            <person name="Dandona N."/>
            <person name="Viswanathan L.D."/>
            <person name="Tay A."/>
            <person name="Venter J.C."/>
            <person name="Strausberg R.L."/>
            <person name="Brenner S."/>
        </authorList>
    </citation>
    <scope>NUCLEOTIDE SEQUENCE [LARGE SCALE GENOMIC DNA]</scope>
</reference>
<dbReference type="SUPFAM" id="SSF48264">
    <property type="entry name" value="Cytochrome P450"/>
    <property type="match status" value="1"/>
</dbReference>
<dbReference type="PANTHER" id="PTHR24291:SF210">
    <property type="entry name" value="CYTOCHROME P450 FAMILY 4 SUBFAMILY F MEMBER 11"/>
    <property type="match status" value="1"/>
</dbReference>
<evidence type="ECO:0000256" key="3">
    <source>
        <dbReference type="SAM" id="MobiDB-lite"/>
    </source>
</evidence>
<dbReference type="Proteomes" id="UP000314986">
    <property type="component" value="Unassembled WGS sequence"/>
</dbReference>
<dbReference type="InParanoid" id="A0A4W3HRI8"/>
<keyword evidence="4" id="KW-1133">Transmembrane helix</keyword>
<reference evidence="5" key="4">
    <citation type="submission" date="2025-08" db="UniProtKB">
        <authorList>
            <consortium name="Ensembl"/>
        </authorList>
    </citation>
    <scope>IDENTIFICATION</scope>
</reference>
<feature type="region of interest" description="Disordered" evidence="3">
    <location>
        <begin position="271"/>
        <end position="291"/>
    </location>
</feature>
<keyword evidence="2" id="KW-0349">Heme</keyword>
<comment type="cofactor">
    <cofactor evidence="2">
        <name>heme</name>
        <dbReference type="ChEBI" id="CHEBI:30413"/>
    </cofactor>
</comment>
<keyword evidence="6" id="KW-1185">Reference proteome</keyword>
<dbReference type="GO" id="GO:0004497">
    <property type="term" value="F:monooxygenase activity"/>
    <property type="evidence" value="ECO:0007669"/>
    <property type="project" value="InterPro"/>
</dbReference>
<dbReference type="OMA" id="RTEIMAM"/>
<keyword evidence="2" id="KW-0408">Iron</keyword>
<dbReference type="Pfam" id="PF00067">
    <property type="entry name" value="p450"/>
    <property type="match status" value="2"/>
</dbReference>
<keyword evidence="2" id="KW-0479">Metal-binding</keyword>
<feature type="binding site" description="axial binding residue" evidence="2">
    <location>
        <position position="466"/>
    </location>
    <ligand>
        <name>heme</name>
        <dbReference type="ChEBI" id="CHEBI:30413"/>
    </ligand>
    <ligandPart>
        <name>Fe</name>
        <dbReference type="ChEBI" id="CHEBI:18248"/>
    </ligandPart>
</feature>
<feature type="transmembrane region" description="Helical" evidence="4">
    <location>
        <begin position="20"/>
        <end position="48"/>
    </location>
</feature>
<evidence type="ECO:0000256" key="1">
    <source>
        <dbReference type="ARBA" id="ARBA00010617"/>
    </source>
</evidence>
<reference evidence="6" key="3">
    <citation type="journal article" date="2014" name="Nature">
        <title>Elephant shark genome provides unique insights into gnathostome evolution.</title>
        <authorList>
            <consortium name="International Elephant Shark Genome Sequencing Consortium"/>
            <person name="Venkatesh B."/>
            <person name="Lee A.P."/>
            <person name="Ravi V."/>
            <person name="Maurya A.K."/>
            <person name="Lian M.M."/>
            <person name="Swann J.B."/>
            <person name="Ohta Y."/>
            <person name="Flajnik M.F."/>
            <person name="Sutoh Y."/>
            <person name="Kasahara M."/>
            <person name="Hoon S."/>
            <person name="Gangu V."/>
            <person name="Roy S.W."/>
            <person name="Irimia M."/>
            <person name="Korzh V."/>
            <person name="Kondrychyn I."/>
            <person name="Lim Z.W."/>
            <person name="Tay B.H."/>
            <person name="Tohari S."/>
            <person name="Kong K.W."/>
            <person name="Ho S."/>
            <person name="Lorente-Galdos B."/>
            <person name="Quilez J."/>
            <person name="Marques-Bonet T."/>
            <person name="Raney B.J."/>
            <person name="Ingham P.W."/>
            <person name="Tay A."/>
            <person name="Hillier L.W."/>
            <person name="Minx P."/>
            <person name="Boehm T."/>
            <person name="Wilson R.K."/>
            <person name="Brenner S."/>
            <person name="Warren W.C."/>
        </authorList>
    </citation>
    <scope>NUCLEOTIDE SEQUENCE [LARGE SCALE GENOMIC DNA]</scope>
</reference>
<dbReference type="AlphaFoldDB" id="A0A4W3HRI8"/>
<dbReference type="PANTHER" id="PTHR24291">
    <property type="entry name" value="CYTOCHROME P450 FAMILY 4"/>
    <property type="match status" value="1"/>
</dbReference>
<dbReference type="InterPro" id="IPR001128">
    <property type="entry name" value="Cyt_P450"/>
</dbReference>
<dbReference type="Gene3D" id="1.10.630.10">
    <property type="entry name" value="Cytochrome P450"/>
    <property type="match status" value="1"/>
</dbReference>
<keyword evidence="4" id="KW-0472">Membrane</keyword>
<sequence length="533" mass="59560">MVWDELVRAVGLDHSTGRAYLLGATLVLALTVVGSAILRFLCMVHGFWVNTKRLRCFQGPPPRNWLMGHLGLICSSEEGLTMVNGIVERYVHCCLTWFGPIYPIVRLFHPDYIKCVLLASAPVALKDELFYGFLRPWLGEKFIPAKGWRWTRSKELATAQFTHSTAQLHTAQFTHSTAQLHTAQHSLHTAQRSLHTAQHSLHTAQYSLHTAQLTHSTVQLTHSTAYTHTAQLTHSTQHSTQRSTPHSLHAAHSIARRPAYAQYAAGGLHTARGSHAAHTQHSTPFARGGSWEAGHGADGAFSLQDEEGNGLTDEEIQSEADTFMFEGHDTTASAISWALYNLARHPEYQEKCREEIAQLLKENGSEDLEWDHLSQMPFTTMCIKESLRLHPAVTTVARSCTEDIRLPDGRIIPKGNICLISIYGTHHNPTVWPEPEVFNPARWSPTHSPSEPSVEFSPCSTSLRNCIGQNFAMAELKVAVALTLHRFRLKLEPTAVVRRKPELILRTERGIWLQLEPLGARASAEREPEPSVE</sequence>
<protein>
    <submittedName>
        <fullName evidence="5">Uncharacterized protein</fullName>
    </submittedName>
</protein>
<name>A0A4W3HRI8_CALMI</name>
<dbReference type="GO" id="GO:0016705">
    <property type="term" value="F:oxidoreductase activity, acting on paired donors, with incorporation or reduction of molecular oxygen"/>
    <property type="evidence" value="ECO:0007669"/>
    <property type="project" value="InterPro"/>
</dbReference>
<dbReference type="GO" id="GO:0020037">
    <property type="term" value="F:heme binding"/>
    <property type="evidence" value="ECO:0007669"/>
    <property type="project" value="InterPro"/>
</dbReference>
<comment type="similarity">
    <text evidence="1">Belongs to the cytochrome P450 family.</text>
</comment>
<dbReference type="PRINTS" id="PR00385">
    <property type="entry name" value="P450"/>
</dbReference>
<evidence type="ECO:0000313" key="6">
    <source>
        <dbReference type="Proteomes" id="UP000314986"/>
    </source>
</evidence>
<evidence type="ECO:0000256" key="2">
    <source>
        <dbReference type="PIRSR" id="PIRSR602401-1"/>
    </source>
</evidence>
<dbReference type="GO" id="GO:0005506">
    <property type="term" value="F:iron ion binding"/>
    <property type="evidence" value="ECO:0007669"/>
    <property type="project" value="InterPro"/>
</dbReference>
<dbReference type="PRINTS" id="PR00463">
    <property type="entry name" value="EP450I"/>
</dbReference>
<keyword evidence="4" id="KW-0812">Transmembrane</keyword>
<dbReference type="STRING" id="7868.ENSCMIP00000017632"/>
<proteinExistence type="inferred from homology"/>